<gene>
    <name evidence="2" type="ORF">JTE90_020065</name>
</gene>
<feature type="compositionally biased region" description="Polar residues" evidence="1">
    <location>
        <begin position="191"/>
        <end position="209"/>
    </location>
</feature>
<keyword evidence="3" id="KW-1185">Reference proteome</keyword>
<evidence type="ECO:0000313" key="2">
    <source>
        <dbReference type="EMBL" id="KAG8187196.1"/>
    </source>
</evidence>
<evidence type="ECO:0000256" key="1">
    <source>
        <dbReference type="SAM" id="MobiDB-lite"/>
    </source>
</evidence>
<dbReference type="Proteomes" id="UP000827092">
    <property type="component" value="Unassembled WGS sequence"/>
</dbReference>
<feature type="compositionally biased region" description="Low complexity" evidence="1">
    <location>
        <begin position="265"/>
        <end position="277"/>
    </location>
</feature>
<feature type="compositionally biased region" description="Low complexity" evidence="1">
    <location>
        <begin position="291"/>
        <end position="450"/>
    </location>
</feature>
<name>A0AAV6UUJ9_9ARAC</name>
<reference evidence="2 3" key="1">
    <citation type="journal article" date="2022" name="Nat. Ecol. Evol.">
        <title>A masculinizing supergene underlies an exaggerated male reproductive morph in a spider.</title>
        <authorList>
            <person name="Hendrickx F."/>
            <person name="De Corte Z."/>
            <person name="Sonet G."/>
            <person name="Van Belleghem S.M."/>
            <person name="Kostlbacher S."/>
            <person name="Vangestel C."/>
        </authorList>
    </citation>
    <scope>NUCLEOTIDE SEQUENCE [LARGE SCALE GENOMIC DNA]</scope>
    <source>
        <strain evidence="2">W744_W776</strain>
    </source>
</reference>
<feature type="compositionally biased region" description="Low complexity" evidence="1">
    <location>
        <begin position="106"/>
        <end position="116"/>
    </location>
</feature>
<proteinExistence type="predicted"/>
<comment type="caution">
    <text evidence="2">The sequence shown here is derived from an EMBL/GenBank/DDBJ whole genome shotgun (WGS) entry which is preliminary data.</text>
</comment>
<accession>A0AAV6UUJ9</accession>
<feature type="region of interest" description="Disordered" evidence="1">
    <location>
        <begin position="86"/>
        <end position="123"/>
    </location>
</feature>
<sequence length="637" mass="64511">MAYVPCPSRYGRYTSRDKKTIIAATNAEELSTVLCEAESLINSRPMTYISEDVDDLKVLSPSMFLNEIEEFGVADFEEIDAKRMNTTTPSSIPGPNGKQVPVEQAGPGTTPGTITGKDQQPEKYIVPRGAYSTPGTIPGPNGKEQIPVGPAGPGTTPGSVTGPNGKVQKIILPTTPSSGDETGTAKGTGVTPGNANGELSTPRATTPSSIPGPKGKPVRVVKAGPGTTPGTVTDKEGNPELYVVPEGAYSTPGTIPGPNGKDQIPVGPSGPGTTPGTETDKNKKVVKIVLPSTPSGPKTPGGSSPSGPNVPGGSSPSGPNVPGGSSPSGPKTPGGSSPSGPNVPGGSSPSGPNVLGGSSPSGPNVPGGSSPSGPNVPGGSSPSGPNVPGGSSPSGPKVPGGSSPSGPNVPGGSSPREPKTPGGSSPSGPNLPGGSSPSGPNVPGGSSPSGPTAPEGPDSGENPETPKGPDGKPCSPECLKACKKNLPFIFPGDPHPIFKGGFVGFDKLPPKLLKILKKGSFTYPDLIDSIKELYPKQKELDIDSVPITDMVDENNQFMVPGFFGNYFNLNLVVPFDNPYRIMYYLPEMVHLVPYLPPGALSGTPDNPAFPIQFPQFFAEPSLICDNPQSQENTQASQ</sequence>
<protein>
    <submittedName>
        <fullName evidence="2">Uncharacterized protein</fullName>
    </submittedName>
</protein>
<organism evidence="2 3">
    <name type="scientific">Oedothorax gibbosus</name>
    <dbReference type="NCBI Taxonomy" id="931172"/>
    <lineage>
        <taxon>Eukaryota</taxon>
        <taxon>Metazoa</taxon>
        <taxon>Ecdysozoa</taxon>
        <taxon>Arthropoda</taxon>
        <taxon>Chelicerata</taxon>
        <taxon>Arachnida</taxon>
        <taxon>Araneae</taxon>
        <taxon>Araneomorphae</taxon>
        <taxon>Entelegynae</taxon>
        <taxon>Araneoidea</taxon>
        <taxon>Linyphiidae</taxon>
        <taxon>Erigoninae</taxon>
        <taxon>Oedothorax</taxon>
    </lineage>
</organism>
<dbReference type="AlphaFoldDB" id="A0AAV6UUJ9"/>
<evidence type="ECO:0000313" key="3">
    <source>
        <dbReference type="Proteomes" id="UP000827092"/>
    </source>
</evidence>
<feature type="region of interest" description="Disordered" evidence="1">
    <location>
        <begin position="172"/>
        <end position="473"/>
    </location>
</feature>
<dbReference type="EMBL" id="JAFNEN010000277">
    <property type="protein sequence ID" value="KAG8187196.1"/>
    <property type="molecule type" value="Genomic_DNA"/>
</dbReference>